<evidence type="ECO:0000256" key="3">
    <source>
        <dbReference type="ARBA" id="ARBA00022490"/>
    </source>
</evidence>
<evidence type="ECO:0000256" key="4">
    <source>
        <dbReference type="ARBA" id="ARBA00023212"/>
    </source>
</evidence>
<organism evidence="9 10">
    <name type="scientific">Trichomalopsis sarcophagae</name>
    <dbReference type="NCBI Taxonomy" id="543379"/>
    <lineage>
        <taxon>Eukaryota</taxon>
        <taxon>Metazoa</taxon>
        <taxon>Ecdysozoa</taxon>
        <taxon>Arthropoda</taxon>
        <taxon>Hexapoda</taxon>
        <taxon>Insecta</taxon>
        <taxon>Pterygota</taxon>
        <taxon>Neoptera</taxon>
        <taxon>Endopterygota</taxon>
        <taxon>Hymenoptera</taxon>
        <taxon>Apocrita</taxon>
        <taxon>Proctotrupomorpha</taxon>
        <taxon>Chalcidoidea</taxon>
        <taxon>Pteromalidae</taxon>
        <taxon>Pteromalinae</taxon>
        <taxon>Trichomalopsis</taxon>
    </lineage>
</organism>
<dbReference type="STRING" id="543379.A0A232F6P6"/>
<dbReference type="PANTHER" id="PTHR21490:SF0">
    <property type="entry name" value="ENKURIN"/>
    <property type="match status" value="1"/>
</dbReference>
<protein>
    <recommendedName>
        <fullName evidence="8">Enkurin domain-containing protein</fullName>
    </recommendedName>
</protein>
<feature type="region of interest" description="Disordered" evidence="7">
    <location>
        <begin position="39"/>
        <end position="107"/>
    </location>
</feature>
<dbReference type="Pfam" id="PF13864">
    <property type="entry name" value="Enkurin"/>
    <property type="match status" value="1"/>
</dbReference>
<evidence type="ECO:0000313" key="10">
    <source>
        <dbReference type="Proteomes" id="UP000215335"/>
    </source>
</evidence>
<dbReference type="EMBL" id="NNAY01000875">
    <property type="protein sequence ID" value="OXU26108.1"/>
    <property type="molecule type" value="Genomic_DNA"/>
</dbReference>
<name>A0A232F6P6_9HYME</name>
<evidence type="ECO:0000256" key="2">
    <source>
        <dbReference type="ARBA" id="ARBA00004245"/>
    </source>
</evidence>
<reference evidence="9 10" key="1">
    <citation type="journal article" date="2017" name="Curr. Biol.">
        <title>The Evolution of Venom by Co-option of Single-Copy Genes.</title>
        <authorList>
            <person name="Martinson E.O."/>
            <person name="Mrinalini"/>
            <person name="Kelkar Y.D."/>
            <person name="Chang C.H."/>
            <person name="Werren J.H."/>
        </authorList>
    </citation>
    <scope>NUCLEOTIDE SEQUENCE [LARGE SCALE GENOMIC DNA]</scope>
    <source>
        <strain evidence="9 10">Alberta</strain>
        <tissue evidence="9">Whole body</tissue>
    </source>
</reference>
<keyword evidence="3" id="KW-0963">Cytoplasm</keyword>
<accession>A0A232F6P6</accession>
<keyword evidence="10" id="KW-1185">Reference proteome</keyword>
<evidence type="ECO:0000259" key="8">
    <source>
        <dbReference type="PROSITE" id="PS51665"/>
    </source>
</evidence>
<gene>
    <name evidence="9" type="ORF">TSAR_016782</name>
</gene>
<comment type="caution">
    <text evidence="9">The sequence shown here is derived from an EMBL/GenBank/DDBJ whole genome shotgun (WGS) entry which is preliminary data.</text>
</comment>
<dbReference type="InterPro" id="IPR027012">
    <property type="entry name" value="Enkurin_dom"/>
</dbReference>
<dbReference type="GO" id="GO:0005879">
    <property type="term" value="C:axonemal microtubule"/>
    <property type="evidence" value="ECO:0007669"/>
    <property type="project" value="TreeGrafter"/>
</dbReference>
<proteinExistence type="predicted"/>
<dbReference type="Proteomes" id="UP000215335">
    <property type="component" value="Unassembled WGS sequence"/>
</dbReference>
<evidence type="ECO:0000256" key="6">
    <source>
        <dbReference type="SAM" id="Coils"/>
    </source>
</evidence>
<dbReference type="OrthoDB" id="2123594at2759"/>
<dbReference type="AlphaFoldDB" id="A0A232F6P6"/>
<keyword evidence="4" id="KW-0206">Cytoskeleton</keyword>
<feature type="coiled-coil region" evidence="6">
    <location>
        <begin position="235"/>
        <end position="262"/>
    </location>
</feature>
<dbReference type="GO" id="GO:0005516">
    <property type="term" value="F:calmodulin binding"/>
    <property type="evidence" value="ECO:0007669"/>
    <property type="project" value="TreeGrafter"/>
</dbReference>
<sequence>MTYGYGRDYDENVAKLIVKPPEKFIKSPRYISIHRERTREELSRVKSSHKSLGPPRVPLRPPSDYLKRGSRIAPQPPRVEHVHYRPPDYPRQLPDWRSTVPRTADASAKDFRRRNVENAKRLRPKRPEPLFVDTRKGDRQRLMTSGLQPIYVYKKNFGEVPSQIKRSKSAPWSIKEKSEHRQAEYEQYVKEKLAEEKSRCRYITEDERTKLLEEMKNKWSEVMKQFQCLPFLIDTTAKIKRKASLEEKLKQLEKDIQLIENHPYIYVYDDGQYKKF</sequence>
<keyword evidence="6" id="KW-0175">Coiled coil</keyword>
<evidence type="ECO:0000313" key="9">
    <source>
        <dbReference type="EMBL" id="OXU26108.1"/>
    </source>
</evidence>
<dbReference type="PANTHER" id="PTHR21490">
    <property type="entry name" value="ENKURIN-RELATED"/>
    <property type="match status" value="1"/>
</dbReference>
<dbReference type="InterPro" id="IPR052102">
    <property type="entry name" value="Enkurin_domain-protein"/>
</dbReference>
<evidence type="ECO:0000256" key="1">
    <source>
        <dbReference type="ARBA" id="ARBA00004138"/>
    </source>
</evidence>
<evidence type="ECO:0000256" key="5">
    <source>
        <dbReference type="ARBA" id="ARBA00023273"/>
    </source>
</evidence>
<keyword evidence="5" id="KW-0966">Cell projection</keyword>
<feature type="domain" description="Enkurin" evidence="8">
    <location>
        <begin position="175"/>
        <end position="267"/>
    </location>
</feature>
<comment type="subcellular location">
    <subcellularLocation>
        <location evidence="1">Cell projection</location>
        <location evidence="1">Cilium</location>
    </subcellularLocation>
    <subcellularLocation>
        <location evidence="2">Cytoplasm</location>
        <location evidence="2">Cytoskeleton</location>
    </subcellularLocation>
</comment>
<evidence type="ECO:0000256" key="7">
    <source>
        <dbReference type="SAM" id="MobiDB-lite"/>
    </source>
</evidence>
<dbReference type="GO" id="GO:0001669">
    <property type="term" value="C:acrosomal vesicle"/>
    <property type="evidence" value="ECO:0007669"/>
    <property type="project" value="TreeGrafter"/>
</dbReference>
<dbReference type="PROSITE" id="PS51665">
    <property type="entry name" value="ENKURIN"/>
    <property type="match status" value="1"/>
</dbReference>
<feature type="compositionally biased region" description="Basic and acidic residues" evidence="7">
    <location>
        <begin position="78"/>
        <end position="88"/>
    </location>
</feature>